<keyword evidence="3" id="KW-0472">Membrane</keyword>
<protein>
    <recommendedName>
        <fullName evidence="4">GTP-eEF1A C-terminal domain-containing protein</fullName>
    </recommendedName>
</protein>
<dbReference type="EMBL" id="CYRY02031038">
    <property type="protein sequence ID" value="VCX05339.1"/>
    <property type="molecule type" value="Genomic_DNA"/>
</dbReference>
<dbReference type="SUPFAM" id="SSF50447">
    <property type="entry name" value="Translation proteins"/>
    <property type="match status" value="1"/>
</dbReference>
<dbReference type="PANTHER" id="PTHR44830:SF1">
    <property type="entry name" value="TR-TYPE G DOMAIN-CONTAINING PROTEIN"/>
    <property type="match status" value="1"/>
</dbReference>
<dbReference type="InterPro" id="IPR009001">
    <property type="entry name" value="Transl_elong_EF1A/Init_IF2_C"/>
</dbReference>
<evidence type="ECO:0000259" key="4">
    <source>
        <dbReference type="Pfam" id="PF22594"/>
    </source>
</evidence>
<keyword evidence="2" id="KW-0342">GTP-binding</keyword>
<accession>A0A9X9Q3T1</accession>
<dbReference type="Gene3D" id="2.40.30.10">
    <property type="entry name" value="Translation factors"/>
    <property type="match status" value="2"/>
</dbReference>
<dbReference type="AlphaFoldDB" id="A0A9X9Q3T1"/>
<evidence type="ECO:0000313" key="5">
    <source>
        <dbReference type="EMBL" id="VCX05339.1"/>
    </source>
</evidence>
<evidence type="ECO:0000256" key="2">
    <source>
        <dbReference type="ARBA" id="ARBA00023134"/>
    </source>
</evidence>
<dbReference type="GO" id="GO:0005525">
    <property type="term" value="F:GTP binding"/>
    <property type="evidence" value="ECO:0007669"/>
    <property type="project" value="UniProtKB-KW"/>
</dbReference>
<name>A0A9X9Q3T1_GULGU</name>
<feature type="transmembrane region" description="Helical" evidence="3">
    <location>
        <begin position="114"/>
        <end position="141"/>
    </location>
</feature>
<dbReference type="Proteomes" id="UP000269945">
    <property type="component" value="Unassembled WGS sequence"/>
</dbReference>
<proteinExistence type="predicted"/>
<keyword evidence="1" id="KW-0547">Nucleotide-binding</keyword>
<dbReference type="InterPro" id="IPR009000">
    <property type="entry name" value="Transl_B-barrel_sf"/>
</dbReference>
<dbReference type="Pfam" id="PF22594">
    <property type="entry name" value="GTP-eEF1A_C"/>
    <property type="match status" value="1"/>
</dbReference>
<evidence type="ECO:0000256" key="1">
    <source>
        <dbReference type="ARBA" id="ARBA00022741"/>
    </source>
</evidence>
<keyword evidence="6" id="KW-1185">Reference proteome</keyword>
<comment type="caution">
    <text evidence="5">The sequence shown here is derived from an EMBL/GenBank/DDBJ whole genome shotgun (WGS) entry which is preliminary data.</text>
</comment>
<evidence type="ECO:0000313" key="6">
    <source>
        <dbReference type="Proteomes" id="UP000269945"/>
    </source>
</evidence>
<dbReference type="PANTHER" id="PTHR44830">
    <property type="entry name" value="ELONGATION FACTOR 1 ALPHA"/>
    <property type="match status" value="1"/>
</dbReference>
<keyword evidence="3" id="KW-0812">Transmembrane</keyword>
<reference evidence="5 6" key="1">
    <citation type="submission" date="2018-10" db="EMBL/GenBank/DDBJ databases">
        <authorList>
            <person name="Ekblom R."/>
            <person name="Jareborg N."/>
        </authorList>
    </citation>
    <scope>NUCLEOTIDE SEQUENCE [LARGE SCALE GENOMIC DNA]</scope>
    <source>
        <tissue evidence="5">Muscle</tissue>
    </source>
</reference>
<gene>
    <name evidence="5" type="ORF">BN2614_LOCUS1</name>
</gene>
<organism evidence="5 6">
    <name type="scientific">Gulo gulo</name>
    <name type="common">Wolverine</name>
    <name type="synonym">Gluton</name>
    <dbReference type="NCBI Taxonomy" id="48420"/>
    <lineage>
        <taxon>Eukaryota</taxon>
        <taxon>Metazoa</taxon>
        <taxon>Chordata</taxon>
        <taxon>Craniata</taxon>
        <taxon>Vertebrata</taxon>
        <taxon>Euteleostomi</taxon>
        <taxon>Mammalia</taxon>
        <taxon>Eutheria</taxon>
        <taxon>Laurasiatheria</taxon>
        <taxon>Carnivora</taxon>
        <taxon>Caniformia</taxon>
        <taxon>Musteloidea</taxon>
        <taxon>Mustelidae</taxon>
        <taxon>Guloninae</taxon>
        <taxon>Gulo</taxon>
    </lineage>
</organism>
<dbReference type="InterPro" id="IPR054696">
    <property type="entry name" value="GTP-eEF1A_C"/>
</dbReference>
<dbReference type="SUPFAM" id="SSF50465">
    <property type="entry name" value="EF-Tu/eEF-1alpha/eIF2-gamma C-terminal domain"/>
    <property type="match status" value="1"/>
</dbReference>
<sequence length="142" mass="15527">MVVTFAPVNVTTELKSVEMDHEALSEALAGDNVDFNAMNVSVNNVRCGNVVGDSKNDPPMEAAGFLAQVIILNHPDCHTTHTACKFAELEEKIDHHSGRKLGDGPKFFKSSDPVIIDMFLASLCVLRASLTILLWIILLFMT</sequence>
<keyword evidence="3" id="KW-1133">Transmembrane helix</keyword>
<feature type="domain" description="GTP-eEF1A C-terminal" evidence="4">
    <location>
        <begin position="76"/>
        <end position="123"/>
    </location>
</feature>
<evidence type="ECO:0000256" key="3">
    <source>
        <dbReference type="SAM" id="Phobius"/>
    </source>
</evidence>